<evidence type="ECO:0000259" key="3">
    <source>
        <dbReference type="Pfam" id="PF16861"/>
    </source>
</evidence>
<dbReference type="InterPro" id="IPR031730">
    <property type="entry name" value="Carbam_trans_C"/>
</dbReference>
<dbReference type="InterPro" id="IPR051338">
    <property type="entry name" value="NodU/CmcH_Carbamoyltrnsfr"/>
</dbReference>
<evidence type="ECO:0000259" key="2">
    <source>
        <dbReference type="Pfam" id="PF02543"/>
    </source>
</evidence>
<proteinExistence type="inferred from homology"/>
<sequence length="499" mass="55728">MKLQHILGISAGFHDAAATVIDSRGEILFAGHSERYSKQKNDADLCPGLIGELINYRIDHVAYYERPWVKQLRNLRTGQGIEWNKLTVKQILKQQIGREFGAFPGQITTHNHHLSHAAAGFQTSPYDRATVVVIDAIGEFDTISIWGAKYDRTGQATYKKLWGQTYPHSIGLFYSAITQRVGLHPLDEEYITMGMSGWGQPNWYQRMHRDLIADDAEIRFQDNLHLGISKDYLDMATNEDLAASAQMLAETLIGEVMARARGLGWSRNLVYMGGVALNCLANRNLGNYFDNIWIMPCPGDAGSSLGAAALAYGKRLNWTSAYLGQNIPGEYPVNAILDELIINKIVGVASGRAEFGPRALGNRSLLADPRGPEIKDKVNEIKRRQQFRPFAPCILAEHVDEFFDMPSGWSGSSAYMQVIARCRRPDLYPAIVHVDGTSRVQTVAKDCPSGIRQLLEKWYVMTGCPMLLNTSLNIRGEPMVNDRADADRFEQQYGVKVCS</sequence>
<dbReference type="GO" id="GO:0016740">
    <property type="term" value="F:transferase activity"/>
    <property type="evidence" value="ECO:0007669"/>
    <property type="project" value="UniProtKB-KW"/>
</dbReference>
<comment type="similarity">
    <text evidence="1">Belongs to the NodU/CmcH family.</text>
</comment>
<feature type="domain" description="Carbamoyltransferase" evidence="2">
    <location>
        <begin position="94"/>
        <end position="308"/>
    </location>
</feature>
<feature type="domain" description="Carbamoyltransferase C-terminal" evidence="3">
    <location>
        <begin position="339"/>
        <end position="492"/>
    </location>
</feature>
<reference evidence="4" key="1">
    <citation type="submission" date="2020-04" db="EMBL/GenBank/DDBJ databases">
        <authorList>
            <person name="Chiriac C."/>
            <person name="Salcher M."/>
            <person name="Ghai R."/>
            <person name="Kavagutti S V."/>
        </authorList>
    </citation>
    <scope>NUCLEOTIDE SEQUENCE</scope>
</reference>
<dbReference type="Gene3D" id="3.90.870.20">
    <property type="entry name" value="Carbamoyltransferase, C-terminal domain"/>
    <property type="match status" value="1"/>
</dbReference>
<dbReference type="PANTHER" id="PTHR34847">
    <property type="entry name" value="NODULATION PROTEIN U"/>
    <property type="match status" value="1"/>
</dbReference>
<organism evidence="4">
    <name type="scientific">uncultured Caudovirales phage</name>
    <dbReference type="NCBI Taxonomy" id="2100421"/>
    <lineage>
        <taxon>Viruses</taxon>
        <taxon>Duplodnaviria</taxon>
        <taxon>Heunggongvirae</taxon>
        <taxon>Uroviricota</taxon>
        <taxon>Caudoviricetes</taxon>
        <taxon>Peduoviridae</taxon>
        <taxon>Maltschvirus</taxon>
        <taxon>Maltschvirus maltsch</taxon>
    </lineage>
</organism>
<dbReference type="Pfam" id="PF16861">
    <property type="entry name" value="Carbam_trans_C"/>
    <property type="match status" value="1"/>
</dbReference>
<dbReference type="Gene3D" id="3.30.420.40">
    <property type="match status" value="2"/>
</dbReference>
<dbReference type="PANTHER" id="PTHR34847:SF1">
    <property type="entry name" value="NODULATION PROTEIN U"/>
    <property type="match status" value="1"/>
</dbReference>
<evidence type="ECO:0000256" key="1">
    <source>
        <dbReference type="ARBA" id="ARBA00006129"/>
    </source>
</evidence>
<gene>
    <name evidence="4" type="ORF">UFOVP328_204</name>
</gene>
<dbReference type="InterPro" id="IPR038152">
    <property type="entry name" value="Carbam_trans_C_sf"/>
</dbReference>
<name>A0A6J5LV58_9CAUD</name>
<dbReference type="CDD" id="cd24033">
    <property type="entry name" value="ASKHA_NBD_NodU_CmcH-like_N"/>
    <property type="match status" value="1"/>
</dbReference>
<keyword evidence="4" id="KW-0808">Transferase</keyword>
<dbReference type="InterPro" id="IPR003696">
    <property type="entry name" value="Carbtransf_dom"/>
</dbReference>
<dbReference type="InterPro" id="IPR043129">
    <property type="entry name" value="ATPase_NBD"/>
</dbReference>
<dbReference type="SUPFAM" id="SSF53067">
    <property type="entry name" value="Actin-like ATPase domain"/>
    <property type="match status" value="1"/>
</dbReference>
<accession>A0A6J5LV58</accession>
<evidence type="ECO:0000313" key="4">
    <source>
        <dbReference type="EMBL" id="CAB4138011.1"/>
    </source>
</evidence>
<dbReference type="EMBL" id="LR796341">
    <property type="protein sequence ID" value="CAB4138011.1"/>
    <property type="molecule type" value="Genomic_DNA"/>
</dbReference>
<dbReference type="Pfam" id="PF02543">
    <property type="entry name" value="Carbam_trans_N"/>
    <property type="match status" value="1"/>
</dbReference>
<protein>
    <submittedName>
        <fullName evidence="4">COG2192 Predicted carbamoyl transferase, NodU family</fullName>
    </submittedName>
</protein>